<dbReference type="STRING" id="76123.AS203_07215"/>
<reference evidence="3" key="1">
    <citation type="submission" date="2015-11" db="EMBL/GenBank/DDBJ databases">
        <authorList>
            <person name="Holder M.E."/>
            <person name="Ajami N.J."/>
            <person name="Petrosino J.F."/>
        </authorList>
    </citation>
    <scope>NUCLEOTIDE SEQUENCE [LARGE SCALE GENOMIC DNA]</scope>
    <source>
        <strain evidence="3">F0113</strain>
    </source>
</reference>
<evidence type="ECO:0000313" key="3">
    <source>
        <dbReference type="Proteomes" id="UP000056252"/>
    </source>
</evidence>
<dbReference type="PROSITE" id="PS50075">
    <property type="entry name" value="CARRIER"/>
    <property type="match status" value="1"/>
</dbReference>
<organism evidence="2 3">
    <name type="scientific">Hoylesella enoeca</name>
    <dbReference type="NCBI Taxonomy" id="76123"/>
    <lineage>
        <taxon>Bacteria</taxon>
        <taxon>Pseudomonadati</taxon>
        <taxon>Bacteroidota</taxon>
        <taxon>Bacteroidia</taxon>
        <taxon>Bacteroidales</taxon>
        <taxon>Prevotellaceae</taxon>
        <taxon>Hoylesella</taxon>
    </lineage>
</organism>
<gene>
    <name evidence="2" type="ORF">AS203_07215</name>
</gene>
<protein>
    <submittedName>
        <fullName evidence="2">Acyl carrier protein</fullName>
    </submittedName>
</protein>
<sequence length="80" mass="9159">MEKKEVLATLNAIFSEALKDPNLTLEENMSAKDVDGWDSITNMIIISEIEKHYNIRFKFRDIMRIKDVGGLCDAIIDKAK</sequence>
<evidence type="ECO:0000259" key="1">
    <source>
        <dbReference type="PROSITE" id="PS50075"/>
    </source>
</evidence>
<dbReference type="SUPFAM" id="SSF47336">
    <property type="entry name" value="ACP-like"/>
    <property type="match status" value="1"/>
</dbReference>
<feature type="domain" description="Carrier" evidence="1">
    <location>
        <begin position="1"/>
        <end position="79"/>
    </location>
</feature>
<dbReference type="InterPro" id="IPR036736">
    <property type="entry name" value="ACP-like_sf"/>
</dbReference>
<dbReference type="AlphaFoldDB" id="A0A0S2KKR1"/>
<dbReference type="EMBL" id="CP013195">
    <property type="protein sequence ID" value="ALO48897.1"/>
    <property type="molecule type" value="Genomic_DNA"/>
</dbReference>
<dbReference type="InterPro" id="IPR009081">
    <property type="entry name" value="PP-bd_ACP"/>
</dbReference>
<name>A0A0S2KKR1_9BACT</name>
<dbReference type="OrthoDB" id="9811033at2"/>
<dbReference type="Pfam" id="PF00550">
    <property type="entry name" value="PP-binding"/>
    <property type="match status" value="1"/>
</dbReference>
<dbReference type="KEGG" id="peo:AS203_07215"/>
<evidence type="ECO:0000313" key="2">
    <source>
        <dbReference type="EMBL" id="ALO48897.1"/>
    </source>
</evidence>
<dbReference type="Gene3D" id="1.10.1200.10">
    <property type="entry name" value="ACP-like"/>
    <property type="match status" value="1"/>
</dbReference>
<proteinExistence type="predicted"/>
<dbReference type="eggNOG" id="COG0236">
    <property type="taxonomic scope" value="Bacteria"/>
</dbReference>
<dbReference type="RefSeq" id="WP_025066436.1">
    <property type="nucleotide sequence ID" value="NZ_CP013195.1"/>
</dbReference>
<accession>A0A0S2KKR1</accession>
<dbReference type="Proteomes" id="UP000056252">
    <property type="component" value="Chromosome"/>
</dbReference>
<keyword evidence="3" id="KW-1185">Reference proteome</keyword>